<dbReference type="HOGENOM" id="CLU_2299442_0_0_2"/>
<organism evidence="1 2">
    <name type="scientific">Pyrobaculum aerophilum (strain ATCC 51768 / DSM 7523 / JCM 9630 / CIP 104966 / NBRC 100827 / IM2)</name>
    <dbReference type="NCBI Taxonomy" id="178306"/>
    <lineage>
        <taxon>Archaea</taxon>
        <taxon>Thermoproteota</taxon>
        <taxon>Thermoprotei</taxon>
        <taxon>Thermoproteales</taxon>
        <taxon>Thermoproteaceae</taxon>
        <taxon>Pyrobaculum</taxon>
    </lineage>
</organism>
<dbReference type="EMBL" id="AE009441">
    <property type="protein sequence ID" value="AAL63317.1"/>
    <property type="molecule type" value="Genomic_DNA"/>
</dbReference>
<dbReference type="AlphaFoldDB" id="Q8ZXM9"/>
<dbReference type="STRING" id="178306.PAE1195"/>
<sequence length="100" mass="11290">MVILHNSSSGKGKRRPPGLHMFKHCRKCYFRTRYRNLKDGTEDEEAEEGLLFTLPWVPASFNATISYALCGRQQPYIKASLATGFLPFLNNVPDPGDITT</sequence>
<evidence type="ECO:0000313" key="1">
    <source>
        <dbReference type="EMBL" id="AAL63317.1"/>
    </source>
</evidence>
<keyword evidence="2" id="KW-1185">Reference proteome</keyword>
<dbReference type="Proteomes" id="UP000002439">
    <property type="component" value="Chromosome"/>
</dbReference>
<gene>
    <name evidence="1" type="ordered locus">PAE1195</name>
</gene>
<dbReference type="EnsemblBacteria" id="AAL63317">
    <property type="protein sequence ID" value="AAL63317"/>
    <property type="gene ID" value="PAE1195"/>
</dbReference>
<name>Q8ZXM9_PYRAE</name>
<proteinExistence type="predicted"/>
<evidence type="ECO:0000313" key="2">
    <source>
        <dbReference type="Proteomes" id="UP000002439"/>
    </source>
</evidence>
<dbReference type="InParanoid" id="Q8ZXM9"/>
<protein>
    <submittedName>
        <fullName evidence="1">Uncharacterized protein</fullName>
    </submittedName>
</protein>
<accession>Q8ZXM9</accession>
<reference evidence="1 2" key="1">
    <citation type="journal article" date="2002" name="Proc. Natl. Acad. Sci. U.S.A.">
        <title>Genome sequence of the hyperthermophilic crenarchaeon Pyrobaculum aerophilum.</title>
        <authorList>
            <person name="Fitz-Gibbon S.T."/>
            <person name="Ladner H."/>
            <person name="Kim U.J."/>
            <person name="Stetter K.O."/>
            <person name="Simon M.I."/>
            <person name="Miller J.H."/>
        </authorList>
    </citation>
    <scope>NUCLEOTIDE SEQUENCE [LARGE SCALE GENOMIC DNA]</scope>
    <source>
        <strain evidence="2">ATCC 51768 / DSM 7523 / JCM 9630 / CIP 104966 / NBRC 100827 / IM2</strain>
    </source>
</reference>
<dbReference type="PATRIC" id="fig|178306.9.peg.883"/>
<dbReference type="KEGG" id="pai:PAE1195"/>